<organism evidence="2 3">
    <name type="scientific">Rubrobacter taiwanensis</name>
    <dbReference type="NCBI Taxonomy" id="185139"/>
    <lineage>
        <taxon>Bacteria</taxon>
        <taxon>Bacillati</taxon>
        <taxon>Actinomycetota</taxon>
        <taxon>Rubrobacteria</taxon>
        <taxon>Rubrobacterales</taxon>
        <taxon>Rubrobacteraceae</taxon>
        <taxon>Rubrobacter</taxon>
    </lineage>
</organism>
<name>A0A4R1BF07_9ACTN</name>
<dbReference type="InterPro" id="IPR054008">
    <property type="entry name" value="Csm6_6H"/>
</dbReference>
<evidence type="ECO:0000259" key="1">
    <source>
        <dbReference type="Pfam" id="PF22205"/>
    </source>
</evidence>
<dbReference type="Pfam" id="PF09670">
    <property type="entry name" value="Cas_Cas02710"/>
    <property type="match status" value="1"/>
</dbReference>
<comment type="caution">
    <text evidence="2">The sequence shown here is derived from an EMBL/GenBank/DDBJ whole genome shotgun (WGS) entry which is preliminary data.</text>
</comment>
<feature type="domain" description="Csm6 6H" evidence="1">
    <location>
        <begin position="162"/>
        <end position="222"/>
    </location>
</feature>
<evidence type="ECO:0000313" key="2">
    <source>
        <dbReference type="EMBL" id="TCJ15720.1"/>
    </source>
</evidence>
<evidence type="ECO:0000313" key="3">
    <source>
        <dbReference type="Proteomes" id="UP000295244"/>
    </source>
</evidence>
<dbReference type="Pfam" id="PF22205">
    <property type="entry name" value="Csm6_6H"/>
    <property type="match status" value="1"/>
</dbReference>
<protein>
    <submittedName>
        <fullName evidence="2">TIGR02710 family CRISPR-associated protein</fullName>
    </submittedName>
</protein>
<dbReference type="RefSeq" id="WP_132692257.1">
    <property type="nucleotide sequence ID" value="NZ_SKBU01000022.1"/>
</dbReference>
<keyword evidence="3" id="KW-1185">Reference proteome</keyword>
<reference evidence="2 3" key="1">
    <citation type="submission" date="2019-03" db="EMBL/GenBank/DDBJ databases">
        <title>Whole genome sequence of a novel Rubrobacter taiwanensis strain, isolated from Yellowstone National Park.</title>
        <authorList>
            <person name="Freed S."/>
            <person name="Ramaley R.F."/>
            <person name="Kyndt J.A."/>
        </authorList>
    </citation>
    <scope>NUCLEOTIDE SEQUENCE [LARGE SCALE GENOMIC DNA]</scope>
    <source>
        <strain evidence="2 3">Yellowstone</strain>
    </source>
</reference>
<dbReference type="AlphaFoldDB" id="A0A4R1BF07"/>
<proteinExistence type="predicted"/>
<dbReference type="Gene3D" id="3.40.50.10770">
    <property type="entry name" value="Hypothetical protein VC1899 like domain (Restriction endonuclease-like)"/>
    <property type="match status" value="1"/>
</dbReference>
<accession>A0A4R1BF07</accession>
<gene>
    <name evidence="2" type="ORF">E0L93_12020</name>
</gene>
<dbReference type="OrthoDB" id="9770049at2"/>
<dbReference type="NCBIfam" id="TIGR02710">
    <property type="entry name" value="TIGR02710 family CRISPR-associated CARF protein"/>
    <property type="match status" value="1"/>
</dbReference>
<dbReference type="InterPro" id="IPR014082">
    <property type="entry name" value="CRISPR-assoc_prot_Cas02710"/>
</dbReference>
<sequence length="415" mass="46708">MNGEPWNFARAIILLASRPETVEIAVEKLRPERVGIISSQEVLEAVVLKCAQLKGSGVKFTYHLVDSPMEISDAFDRFERLLSELEGEGYGREEILLDATGGTTPMRLGAALAAMTRGISMVHQRVPQRYIEGNWVRDESQEVEVVPMENPLEATGLLREGQAVELFNRRDYAAAALVFGDIVGKVSGLGRRTYYRGLLLLSEGYASWDVADYAVALERLRAAREELGAGFSDPELADRAGVLVDRISAHLPFLGKVRGRLSVENVADMLENARRRIVDQGRYDDGVARLYRCVEMWHQWRLLQHYGISAGEVDWAKVDEGVRERFLQEQHLEELPGEIGLRQARLLDRLLRGEEPEEESTLRDLLQKRNRSILAHGLEPIGGESARRFLEYVDAMVEVPGEVRAGAEHARLRRL</sequence>
<dbReference type="EMBL" id="SKBU01000022">
    <property type="protein sequence ID" value="TCJ15720.1"/>
    <property type="molecule type" value="Genomic_DNA"/>
</dbReference>
<dbReference type="Proteomes" id="UP000295244">
    <property type="component" value="Unassembled WGS sequence"/>
</dbReference>